<protein>
    <submittedName>
        <fullName evidence="2">Nucleoside triphosphate pyrophosphohydrolase/pyrophosphatase MazG</fullName>
    </submittedName>
</protein>
<reference evidence="2 3" key="1">
    <citation type="submission" date="2018-06" db="EMBL/GenBank/DDBJ databases">
        <title>Genome sequencing of Oceanotoga sp. sy52.</title>
        <authorList>
            <person name="Mori K."/>
        </authorList>
    </citation>
    <scope>NUCLEOTIDE SEQUENCE [LARGE SCALE GENOMIC DNA]</scope>
    <source>
        <strain evidence="3">sy52</strain>
    </source>
</reference>
<dbReference type="GO" id="GO:0006950">
    <property type="term" value="P:response to stress"/>
    <property type="evidence" value="ECO:0007669"/>
    <property type="project" value="UniProtKB-ARBA"/>
</dbReference>
<dbReference type="GO" id="GO:0046061">
    <property type="term" value="P:dATP catabolic process"/>
    <property type="evidence" value="ECO:0007669"/>
    <property type="project" value="TreeGrafter"/>
</dbReference>
<dbReference type="Pfam" id="PF03819">
    <property type="entry name" value="MazG"/>
    <property type="match status" value="1"/>
</dbReference>
<dbReference type="InterPro" id="IPR004518">
    <property type="entry name" value="MazG-like_dom"/>
</dbReference>
<dbReference type="AlphaFoldDB" id="A0A7G1G4H7"/>
<keyword evidence="3" id="KW-1185">Reference proteome</keyword>
<dbReference type="KEGG" id="ocy:OSSY52_11460"/>
<dbReference type="InParanoid" id="A0A7G1G4H7"/>
<dbReference type="GO" id="GO:0046081">
    <property type="term" value="P:dUTP catabolic process"/>
    <property type="evidence" value="ECO:0007669"/>
    <property type="project" value="TreeGrafter"/>
</dbReference>
<dbReference type="GO" id="GO:0006203">
    <property type="term" value="P:dGTP catabolic process"/>
    <property type="evidence" value="ECO:0007669"/>
    <property type="project" value="TreeGrafter"/>
</dbReference>
<dbReference type="Gene3D" id="1.10.287.1080">
    <property type="entry name" value="MazG-like"/>
    <property type="match status" value="1"/>
</dbReference>
<dbReference type="PANTHER" id="PTHR30522">
    <property type="entry name" value="NUCLEOSIDE TRIPHOSPHATE PYROPHOSPHOHYDROLASE"/>
    <property type="match status" value="1"/>
</dbReference>
<name>A0A7G1G4H7_9BACT</name>
<dbReference type="FunFam" id="1.10.287.1080:FF:000001">
    <property type="entry name" value="Nucleoside triphosphate pyrophosphohydrolase"/>
    <property type="match status" value="1"/>
</dbReference>
<organism evidence="2 3">
    <name type="scientific">Tepiditoga spiralis</name>
    <dbReference type="NCBI Taxonomy" id="2108365"/>
    <lineage>
        <taxon>Bacteria</taxon>
        <taxon>Thermotogati</taxon>
        <taxon>Thermotogota</taxon>
        <taxon>Thermotogae</taxon>
        <taxon>Petrotogales</taxon>
        <taxon>Petrotogaceae</taxon>
        <taxon>Tepiditoga</taxon>
    </lineage>
</organism>
<proteinExistence type="predicted"/>
<dbReference type="GO" id="GO:0047429">
    <property type="term" value="F:nucleoside triphosphate diphosphatase activity"/>
    <property type="evidence" value="ECO:0007669"/>
    <property type="project" value="TreeGrafter"/>
</dbReference>
<evidence type="ECO:0000313" key="3">
    <source>
        <dbReference type="Proteomes" id="UP000516361"/>
    </source>
</evidence>
<accession>A0A7G1G4H7</accession>
<dbReference type="EMBL" id="AP018712">
    <property type="protein sequence ID" value="BBE31005.1"/>
    <property type="molecule type" value="Genomic_DNA"/>
</dbReference>
<dbReference type="PANTHER" id="PTHR30522:SF0">
    <property type="entry name" value="NUCLEOSIDE TRIPHOSPHATE PYROPHOSPHOHYDROLASE"/>
    <property type="match status" value="1"/>
</dbReference>
<dbReference type="Proteomes" id="UP000516361">
    <property type="component" value="Chromosome"/>
</dbReference>
<feature type="domain" description="NTP pyrophosphohydrolase MazG-like" evidence="1">
    <location>
        <begin position="32"/>
        <end position="105"/>
    </location>
</feature>
<dbReference type="SUPFAM" id="SSF101386">
    <property type="entry name" value="all-alpha NTP pyrophosphatases"/>
    <property type="match status" value="1"/>
</dbReference>
<dbReference type="NCBIfam" id="TIGR00444">
    <property type="entry name" value="mazG"/>
    <property type="match status" value="1"/>
</dbReference>
<dbReference type="GO" id="GO:0046052">
    <property type="term" value="P:UTP catabolic process"/>
    <property type="evidence" value="ECO:0007669"/>
    <property type="project" value="TreeGrafter"/>
</dbReference>
<evidence type="ECO:0000313" key="2">
    <source>
        <dbReference type="EMBL" id="BBE31005.1"/>
    </source>
</evidence>
<sequence length="242" mass="28567">MNKEKAAKKFVELLEIMEILRSEEGCPWDRKQTHDTLKPYIIEEAYEVVESVNSKDYKELAEELGDVLLQIVFHAQVASENNNFEITDILDAINDKMIRRHPHVFGDAKEYSYEQWENLKSKEKNKEKFSKIGNYKKGIPPLLQLRRLFENSLAVGFDPFFEEDIFEKIIEDAERDNIKGVFEKIVYLSVKNNEDIDSILSNISKKYYNKFQIFENILGNKFNDIDKKEKKKIWDNLKEGEV</sequence>
<dbReference type="InterPro" id="IPR048015">
    <property type="entry name" value="NTP-PPase_MazG-like_N"/>
</dbReference>
<gene>
    <name evidence="2" type="primary">mazG</name>
    <name evidence="2" type="ORF">OSSY52_11460</name>
</gene>
<dbReference type="RefSeq" id="WP_190616057.1">
    <property type="nucleotide sequence ID" value="NZ_AP018712.1"/>
</dbReference>
<evidence type="ECO:0000259" key="1">
    <source>
        <dbReference type="Pfam" id="PF03819"/>
    </source>
</evidence>
<dbReference type="InterPro" id="IPR011551">
    <property type="entry name" value="NTP_PyrPHydrolase_MazG"/>
</dbReference>
<dbReference type="GO" id="GO:0046076">
    <property type="term" value="P:dTTP catabolic process"/>
    <property type="evidence" value="ECO:0007669"/>
    <property type="project" value="TreeGrafter"/>
</dbReference>
<dbReference type="FunCoup" id="A0A7G1G4H7">
    <property type="interactions" value="111"/>
</dbReference>
<dbReference type="GO" id="GO:0046047">
    <property type="term" value="P:TTP catabolic process"/>
    <property type="evidence" value="ECO:0007669"/>
    <property type="project" value="TreeGrafter"/>
</dbReference>
<keyword evidence="2" id="KW-0378">Hydrolase</keyword>
<dbReference type="CDD" id="cd11528">
    <property type="entry name" value="NTP-PPase_MazG_Nterm"/>
    <property type="match status" value="1"/>
</dbReference>